<dbReference type="RefSeq" id="WP_012199565.1">
    <property type="nucleotide sequence ID" value="NC_010001.1"/>
</dbReference>
<gene>
    <name evidence="2" type="ordered locus">Cphy_1537</name>
</gene>
<dbReference type="AlphaFoldDB" id="A9KQJ8"/>
<proteinExistence type="predicted"/>
<dbReference type="eggNOG" id="COG1082">
    <property type="taxonomic scope" value="Bacteria"/>
</dbReference>
<dbReference type="SUPFAM" id="SSF51658">
    <property type="entry name" value="Xylose isomerase-like"/>
    <property type="match status" value="1"/>
</dbReference>
<keyword evidence="2" id="KW-0413">Isomerase</keyword>
<organism evidence="2 3">
    <name type="scientific">Lachnoclostridium phytofermentans (strain ATCC 700394 / DSM 18823 / ISDg)</name>
    <name type="common">Clostridium phytofermentans</name>
    <dbReference type="NCBI Taxonomy" id="357809"/>
    <lineage>
        <taxon>Bacteria</taxon>
        <taxon>Bacillati</taxon>
        <taxon>Bacillota</taxon>
        <taxon>Clostridia</taxon>
        <taxon>Lachnospirales</taxon>
        <taxon>Lachnospiraceae</taxon>
    </lineage>
</organism>
<keyword evidence="3" id="KW-1185">Reference proteome</keyword>
<dbReference type="STRING" id="357809.Cphy_1537"/>
<dbReference type="OrthoDB" id="270844at2"/>
<dbReference type="Proteomes" id="UP000000370">
    <property type="component" value="Chromosome"/>
</dbReference>
<dbReference type="EMBL" id="CP000885">
    <property type="protein sequence ID" value="ABX41911.1"/>
    <property type="molecule type" value="Genomic_DNA"/>
</dbReference>
<sequence>MQFGMPTLIEQDNLEETAILCKKLGLQFIELNMNFPHYQIDILENVDYFLGIMKQHDIYYTIHLDENLNVCDFNRSVAKAYFETVRRTIAVAKKLHAPIINMHLHPGIYITLPQRKLYLYEQYQDIYLENMERFRFMCEEEIAKEDIKISIENTGGFLPFHKKAIELLLQSNVFTLTLDIGHSYCANGVDEKLILEKEDRLKHFHIHDAKDNKNHLTLGTGEIDLSKWLTLAKINKCRCVLETKTMEALTLSVQWLKDYKTDLFI</sequence>
<evidence type="ECO:0000313" key="2">
    <source>
        <dbReference type="EMBL" id="ABX41911.1"/>
    </source>
</evidence>
<dbReference type="HOGENOM" id="CLU_050006_7_2_9"/>
<dbReference type="PANTHER" id="PTHR12110">
    <property type="entry name" value="HYDROXYPYRUVATE ISOMERASE"/>
    <property type="match status" value="1"/>
</dbReference>
<dbReference type="InterPro" id="IPR013022">
    <property type="entry name" value="Xyl_isomerase-like_TIM-brl"/>
</dbReference>
<evidence type="ECO:0000313" key="3">
    <source>
        <dbReference type="Proteomes" id="UP000000370"/>
    </source>
</evidence>
<dbReference type="PANTHER" id="PTHR12110:SF21">
    <property type="entry name" value="XYLOSE ISOMERASE-LIKE TIM BARREL DOMAIN-CONTAINING PROTEIN"/>
    <property type="match status" value="1"/>
</dbReference>
<dbReference type="InterPro" id="IPR050312">
    <property type="entry name" value="IolE/XylAMocC-like"/>
</dbReference>
<name>A9KQJ8_LACP7</name>
<accession>A9KQJ8</accession>
<dbReference type="InterPro" id="IPR036237">
    <property type="entry name" value="Xyl_isomerase-like_sf"/>
</dbReference>
<feature type="domain" description="Xylose isomerase-like TIM barrel" evidence="1">
    <location>
        <begin position="20"/>
        <end position="258"/>
    </location>
</feature>
<evidence type="ECO:0000259" key="1">
    <source>
        <dbReference type="Pfam" id="PF01261"/>
    </source>
</evidence>
<dbReference type="GO" id="GO:0016853">
    <property type="term" value="F:isomerase activity"/>
    <property type="evidence" value="ECO:0007669"/>
    <property type="project" value="UniProtKB-KW"/>
</dbReference>
<reference evidence="3" key="1">
    <citation type="submission" date="2007-11" db="EMBL/GenBank/DDBJ databases">
        <title>Complete genome sequence of Clostridium phytofermentans ISDg.</title>
        <authorList>
            <person name="Leschine S.B."/>
            <person name="Warnick T.A."/>
            <person name="Blanchard J.L."/>
            <person name="Schnell D.J."/>
            <person name="Petit E.L."/>
            <person name="LaTouf W.G."/>
            <person name="Copeland A."/>
            <person name="Lucas S."/>
            <person name="Lapidus A."/>
            <person name="Barry K."/>
            <person name="Glavina del Rio T."/>
            <person name="Dalin E."/>
            <person name="Tice H."/>
            <person name="Pitluck S."/>
            <person name="Kiss H."/>
            <person name="Brettin T."/>
            <person name="Bruce D."/>
            <person name="Detter J.C."/>
            <person name="Han C."/>
            <person name="Kuske C."/>
            <person name="Schmutz J."/>
            <person name="Larimer F."/>
            <person name="Land M."/>
            <person name="Hauser L."/>
            <person name="Kyrpides N."/>
            <person name="Kim E.A."/>
            <person name="Richardson P."/>
        </authorList>
    </citation>
    <scope>NUCLEOTIDE SEQUENCE [LARGE SCALE GENOMIC DNA]</scope>
    <source>
        <strain evidence="3">ATCC 700394 / DSM 18823 / ISDg</strain>
    </source>
</reference>
<dbReference type="Pfam" id="PF01261">
    <property type="entry name" value="AP_endonuc_2"/>
    <property type="match status" value="1"/>
</dbReference>
<dbReference type="Gene3D" id="3.20.20.150">
    <property type="entry name" value="Divalent-metal-dependent TIM barrel enzymes"/>
    <property type="match status" value="1"/>
</dbReference>
<protein>
    <submittedName>
        <fullName evidence="2">Xylose isomerase domain protein TIM barrel</fullName>
    </submittedName>
</protein>
<dbReference type="KEGG" id="cpy:Cphy_1537"/>